<proteinExistence type="predicted"/>
<organism evidence="1 2">
    <name type="scientific">Nonomuraea maheshkhaliensis</name>
    <dbReference type="NCBI Taxonomy" id="419590"/>
    <lineage>
        <taxon>Bacteria</taxon>
        <taxon>Bacillati</taxon>
        <taxon>Actinomycetota</taxon>
        <taxon>Actinomycetes</taxon>
        <taxon>Streptosporangiales</taxon>
        <taxon>Streptosporangiaceae</taxon>
        <taxon>Nonomuraea</taxon>
    </lineage>
</organism>
<reference evidence="2" key="1">
    <citation type="journal article" date="2019" name="Int. J. Syst. Evol. Microbiol.">
        <title>The Global Catalogue of Microorganisms (GCM) 10K type strain sequencing project: providing services to taxonomists for standard genome sequencing and annotation.</title>
        <authorList>
            <consortium name="The Broad Institute Genomics Platform"/>
            <consortium name="The Broad Institute Genome Sequencing Center for Infectious Disease"/>
            <person name="Wu L."/>
            <person name="Ma J."/>
        </authorList>
    </citation>
    <scope>NUCLEOTIDE SEQUENCE [LARGE SCALE GENOMIC DNA]</scope>
    <source>
        <strain evidence="2">JCM 13929</strain>
    </source>
</reference>
<name>A0ABP4QM17_9ACTN</name>
<sequence>MRIGSGPTSIRAGALTGRTLVIPEVVRCLIKTLLTLSNVVLAVSRMSRVFGTAAICGHGPKLSSARPHPPRSPR</sequence>
<accession>A0ABP4QM17</accession>
<comment type="caution">
    <text evidence="1">The sequence shown here is derived from an EMBL/GenBank/DDBJ whole genome shotgun (WGS) entry which is preliminary data.</text>
</comment>
<evidence type="ECO:0000313" key="1">
    <source>
        <dbReference type="EMBL" id="GAA1613110.1"/>
    </source>
</evidence>
<keyword evidence="2" id="KW-1185">Reference proteome</keyword>
<gene>
    <name evidence="1" type="ORF">GCM10009733_006470</name>
</gene>
<protein>
    <submittedName>
        <fullName evidence="1">Uncharacterized protein</fullName>
    </submittedName>
</protein>
<dbReference type="EMBL" id="BAAAMU010000003">
    <property type="protein sequence ID" value="GAA1613110.1"/>
    <property type="molecule type" value="Genomic_DNA"/>
</dbReference>
<dbReference type="Proteomes" id="UP001500064">
    <property type="component" value="Unassembled WGS sequence"/>
</dbReference>
<evidence type="ECO:0000313" key="2">
    <source>
        <dbReference type="Proteomes" id="UP001500064"/>
    </source>
</evidence>